<accession>A0ABR8DYT3</accession>
<sequence>MIGESLLLPFHQPTIRRHQPPLRKLHQQFLDHNLQSRIITPTLLQKVKTRILPRIRRNLEFLHTLWSLQEQNVCGEILINSYILQHFFKKNTDDNKLLYSSYSKTGKLRLWQ</sequence>
<evidence type="ECO:0000313" key="1">
    <source>
        <dbReference type="EMBL" id="MBD2534516.1"/>
    </source>
</evidence>
<evidence type="ECO:0000313" key="2">
    <source>
        <dbReference type="Proteomes" id="UP000623440"/>
    </source>
</evidence>
<gene>
    <name evidence="1" type="ORF">H6G97_35545</name>
</gene>
<dbReference type="EMBL" id="JACJSI010000170">
    <property type="protein sequence ID" value="MBD2534516.1"/>
    <property type="molecule type" value="Genomic_DNA"/>
</dbReference>
<organism evidence="1 2">
    <name type="scientific">Nostoc flagelliforme FACHB-838</name>
    <dbReference type="NCBI Taxonomy" id="2692904"/>
    <lineage>
        <taxon>Bacteria</taxon>
        <taxon>Bacillati</taxon>
        <taxon>Cyanobacteriota</taxon>
        <taxon>Cyanophyceae</taxon>
        <taxon>Nostocales</taxon>
        <taxon>Nostocaceae</taxon>
        <taxon>Nostoc</taxon>
    </lineage>
</organism>
<keyword evidence="2" id="KW-1185">Reference proteome</keyword>
<reference evidence="1 2" key="1">
    <citation type="journal article" date="2020" name="ISME J.">
        <title>Comparative genomics reveals insights into cyanobacterial evolution and habitat adaptation.</title>
        <authorList>
            <person name="Chen M.Y."/>
            <person name="Teng W.K."/>
            <person name="Zhao L."/>
            <person name="Hu C.X."/>
            <person name="Zhou Y.K."/>
            <person name="Han B.P."/>
            <person name="Song L.R."/>
            <person name="Shu W.S."/>
        </authorList>
    </citation>
    <scope>NUCLEOTIDE SEQUENCE [LARGE SCALE GENOMIC DNA]</scope>
    <source>
        <strain evidence="1 2">FACHB-838</strain>
    </source>
</reference>
<proteinExistence type="predicted"/>
<dbReference type="RefSeq" id="WP_190945090.1">
    <property type="nucleotide sequence ID" value="NZ_JACJSI010000170.1"/>
</dbReference>
<protein>
    <submittedName>
        <fullName evidence="1">Uncharacterized protein</fullName>
    </submittedName>
</protein>
<dbReference type="Proteomes" id="UP000623440">
    <property type="component" value="Unassembled WGS sequence"/>
</dbReference>
<name>A0ABR8DYT3_9NOSO</name>
<comment type="caution">
    <text evidence="1">The sequence shown here is derived from an EMBL/GenBank/DDBJ whole genome shotgun (WGS) entry which is preliminary data.</text>
</comment>